<gene>
    <name evidence="2" type="ORF">GCM10009867_31950</name>
</gene>
<comment type="caution">
    <text evidence="2">The sequence shown here is derived from an EMBL/GenBank/DDBJ whole genome shotgun (WGS) entry which is preliminary data.</text>
</comment>
<accession>A0ABN3UV01</accession>
<proteinExistence type="predicted"/>
<reference evidence="2 3" key="1">
    <citation type="journal article" date="2019" name="Int. J. Syst. Evol. Microbiol.">
        <title>The Global Catalogue of Microorganisms (GCM) 10K type strain sequencing project: providing services to taxonomists for standard genome sequencing and annotation.</title>
        <authorList>
            <consortium name="The Broad Institute Genomics Platform"/>
            <consortium name="The Broad Institute Genome Sequencing Center for Infectious Disease"/>
            <person name="Wu L."/>
            <person name="Ma J."/>
        </authorList>
    </citation>
    <scope>NUCLEOTIDE SEQUENCE [LARGE SCALE GENOMIC DNA]</scope>
    <source>
        <strain evidence="2 3">JCM 16378</strain>
    </source>
</reference>
<dbReference type="RefSeq" id="WP_344195225.1">
    <property type="nucleotide sequence ID" value="NZ_BAAARN010000004.1"/>
</dbReference>
<feature type="compositionally biased region" description="Polar residues" evidence="1">
    <location>
        <begin position="20"/>
        <end position="34"/>
    </location>
</feature>
<feature type="compositionally biased region" description="Low complexity" evidence="1">
    <location>
        <begin position="116"/>
        <end position="165"/>
    </location>
</feature>
<evidence type="ECO:0000256" key="1">
    <source>
        <dbReference type="SAM" id="MobiDB-lite"/>
    </source>
</evidence>
<name>A0ABN3UV01_9MICO</name>
<dbReference type="Gene3D" id="2.60.40.10">
    <property type="entry name" value="Immunoglobulins"/>
    <property type="match status" value="1"/>
</dbReference>
<feature type="region of interest" description="Disordered" evidence="1">
    <location>
        <begin position="1"/>
        <end position="34"/>
    </location>
</feature>
<dbReference type="EMBL" id="BAAARN010000004">
    <property type="protein sequence ID" value="GAA2738830.1"/>
    <property type="molecule type" value="Genomic_DNA"/>
</dbReference>
<organism evidence="2 3">
    <name type="scientific">Pedococcus aerophilus</name>
    <dbReference type="NCBI Taxonomy" id="436356"/>
    <lineage>
        <taxon>Bacteria</taxon>
        <taxon>Bacillati</taxon>
        <taxon>Actinomycetota</taxon>
        <taxon>Actinomycetes</taxon>
        <taxon>Micrococcales</taxon>
        <taxon>Intrasporangiaceae</taxon>
        <taxon>Pedococcus</taxon>
    </lineage>
</organism>
<dbReference type="InterPro" id="IPR013783">
    <property type="entry name" value="Ig-like_fold"/>
</dbReference>
<evidence type="ECO:0000313" key="3">
    <source>
        <dbReference type="Proteomes" id="UP001501326"/>
    </source>
</evidence>
<protein>
    <recommendedName>
        <fullName evidence="4">Gram-positive cocci surface proteins LPxTG domain-containing protein</fullName>
    </recommendedName>
</protein>
<dbReference type="Proteomes" id="UP001501326">
    <property type="component" value="Unassembled WGS sequence"/>
</dbReference>
<feature type="region of interest" description="Disordered" evidence="1">
    <location>
        <begin position="115"/>
        <end position="178"/>
    </location>
</feature>
<keyword evidence="3" id="KW-1185">Reference proteome</keyword>
<evidence type="ECO:0008006" key="4">
    <source>
        <dbReference type="Google" id="ProtNLM"/>
    </source>
</evidence>
<evidence type="ECO:0000313" key="2">
    <source>
        <dbReference type="EMBL" id="GAA2738830.1"/>
    </source>
</evidence>
<sequence>MATFTADVTPPKQPVLTSPAAGSTVTTKQFTFRGTGTPGDTVEVVFDRSGEPVSDRVVVGADGTFAAPVYASAKPPFNPFDGLGQGQRAYGFRLVETDPLGNQISNEFALTIDLRPATSTPSPSPSTPSTTAPSSPTTADPTGSGSAPAGASGSGSTPASAVPAVDSGAELANTGPSTLPGTAAALALIAIGLGLTRFSRRFAGARH</sequence>